<evidence type="ECO:0000313" key="1">
    <source>
        <dbReference type="EMBL" id="ORB05165.1"/>
    </source>
</evidence>
<organism evidence="1 2">
    <name type="scientific">Mycobacterium intermedium</name>
    <dbReference type="NCBI Taxonomy" id="28445"/>
    <lineage>
        <taxon>Bacteria</taxon>
        <taxon>Bacillati</taxon>
        <taxon>Actinomycetota</taxon>
        <taxon>Actinomycetes</taxon>
        <taxon>Mycobacteriales</taxon>
        <taxon>Mycobacteriaceae</taxon>
        <taxon>Mycobacterium</taxon>
        <taxon>Mycobacterium simiae complex</taxon>
    </lineage>
</organism>
<dbReference type="Proteomes" id="UP000192739">
    <property type="component" value="Unassembled WGS sequence"/>
</dbReference>
<evidence type="ECO:0000313" key="2">
    <source>
        <dbReference type="Proteomes" id="UP000192739"/>
    </source>
</evidence>
<dbReference type="AlphaFoldDB" id="A0A1E3SP78"/>
<proteinExistence type="predicted"/>
<reference evidence="1 2" key="1">
    <citation type="submission" date="2017-02" db="EMBL/GenBank/DDBJ databases">
        <title>The new phylogeny of genus Mycobacterium.</title>
        <authorList>
            <person name="Tortoli E."/>
            <person name="Trovato A."/>
            <person name="Cirillo D.M."/>
        </authorList>
    </citation>
    <scope>NUCLEOTIDE SEQUENCE [LARGE SCALE GENOMIC DNA]</scope>
    <source>
        <strain evidence="1 2">DSM 44049</strain>
    </source>
</reference>
<gene>
    <name evidence="1" type="ORF">BST27_13465</name>
</gene>
<protein>
    <submittedName>
        <fullName evidence="1">Uncharacterized protein</fullName>
    </submittedName>
</protein>
<accession>A0A1E3SP78</accession>
<comment type="caution">
    <text evidence="1">The sequence shown here is derived from an EMBL/GenBank/DDBJ whole genome shotgun (WGS) entry which is preliminary data.</text>
</comment>
<sequence length="292" mass="32284">MKRAGLIAGGVVLVLALLAGSWWLGLVSVAVMGAIGWTEYSAWARASQELEPWPWPAELRAGAEAMVRRIDPTPERIIPLAANQPDLAQVASTFEGLEQLLAERLPLWPWAVFASVLVLRRNAVQRRLRNCALGYQPGRGRPLNGQQYSHLVWKEMSKICEIVHQLETFMLSPAFTGALNAPECAADADSIVHIASRLMDYHEDILRAAERCLQTPVEADVIVFVQDVCAFAMCPLVGYDKFIATMCSRVAEGQELLPYANGVIELDEALLGIDLPDGLMEQINRHTKKFNP</sequence>
<keyword evidence="2" id="KW-1185">Reference proteome</keyword>
<dbReference type="EMBL" id="MVHT01000032">
    <property type="protein sequence ID" value="ORB05165.1"/>
    <property type="molecule type" value="Genomic_DNA"/>
</dbReference>
<name>A0A1E3SP78_MYCIE</name>